<keyword evidence="7" id="KW-0805">Transcription regulation</keyword>
<feature type="compositionally biased region" description="Basic and acidic residues" evidence="12">
    <location>
        <begin position="1421"/>
        <end position="1459"/>
    </location>
</feature>
<feature type="region of interest" description="Disordered" evidence="12">
    <location>
        <begin position="1113"/>
        <end position="1142"/>
    </location>
</feature>
<keyword evidence="6" id="KW-0067">ATP-binding</keyword>
<dbReference type="InterPro" id="IPR000953">
    <property type="entry name" value="Chromo/chromo_shadow_dom"/>
</dbReference>
<dbReference type="InterPro" id="IPR023780">
    <property type="entry name" value="Chromo_domain"/>
</dbReference>
<evidence type="ECO:0000259" key="15">
    <source>
        <dbReference type="PROSITE" id="PS51194"/>
    </source>
</evidence>
<dbReference type="Proteomes" id="UP000283509">
    <property type="component" value="Unassembled WGS sequence"/>
</dbReference>
<evidence type="ECO:0000256" key="10">
    <source>
        <dbReference type="ARBA" id="ARBA00023242"/>
    </source>
</evidence>
<dbReference type="SUPFAM" id="SSF54160">
    <property type="entry name" value="Chromo domain-like"/>
    <property type="match status" value="2"/>
</dbReference>
<organism evidence="16 17">
    <name type="scientific">Penaeus vannamei</name>
    <name type="common">Whiteleg shrimp</name>
    <name type="synonym">Litopenaeus vannamei</name>
    <dbReference type="NCBI Taxonomy" id="6689"/>
    <lineage>
        <taxon>Eukaryota</taxon>
        <taxon>Metazoa</taxon>
        <taxon>Ecdysozoa</taxon>
        <taxon>Arthropoda</taxon>
        <taxon>Crustacea</taxon>
        <taxon>Multicrustacea</taxon>
        <taxon>Malacostraca</taxon>
        <taxon>Eumalacostraca</taxon>
        <taxon>Eucarida</taxon>
        <taxon>Decapoda</taxon>
        <taxon>Dendrobranchiata</taxon>
        <taxon>Penaeoidea</taxon>
        <taxon>Penaeidae</taxon>
        <taxon>Penaeus</taxon>
    </lineage>
</organism>
<keyword evidence="10" id="KW-0539">Nucleus</keyword>
<evidence type="ECO:0000256" key="2">
    <source>
        <dbReference type="ARBA" id="ARBA00007025"/>
    </source>
</evidence>
<feature type="region of interest" description="Disordered" evidence="12">
    <location>
        <begin position="986"/>
        <end position="1057"/>
    </location>
</feature>
<reference evidence="16 17" key="2">
    <citation type="submission" date="2019-01" db="EMBL/GenBank/DDBJ databases">
        <title>The decoding of complex shrimp genome reveals the adaptation for benthos swimmer, frequently molting mechanism and breeding impact on genome.</title>
        <authorList>
            <person name="Sun Y."/>
            <person name="Gao Y."/>
            <person name="Yu Y."/>
        </authorList>
    </citation>
    <scope>NUCLEOTIDE SEQUENCE [LARGE SCALE GENOMIC DNA]</scope>
    <source>
        <tissue evidence="16">Muscle</tissue>
    </source>
</reference>
<dbReference type="Gene3D" id="1.10.10.60">
    <property type="entry name" value="Homeodomain-like"/>
    <property type="match status" value="1"/>
</dbReference>
<evidence type="ECO:0000256" key="8">
    <source>
        <dbReference type="ARBA" id="ARBA00023125"/>
    </source>
</evidence>
<evidence type="ECO:0000259" key="14">
    <source>
        <dbReference type="PROSITE" id="PS51192"/>
    </source>
</evidence>
<dbReference type="GO" id="GO:0016887">
    <property type="term" value="F:ATP hydrolysis activity"/>
    <property type="evidence" value="ECO:0007669"/>
    <property type="project" value="TreeGrafter"/>
</dbReference>
<dbReference type="PROSITE" id="PS51192">
    <property type="entry name" value="HELICASE_ATP_BIND_1"/>
    <property type="match status" value="1"/>
</dbReference>
<gene>
    <name evidence="16" type="ORF">C7M84_007875</name>
</gene>
<dbReference type="InterPro" id="IPR002464">
    <property type="entry name" value="DNA/RNA_helicase_DEAH_CS"/>
</dbReference>
<feature type="compositionally biased region" description="Acidic residues" evidence="12">
    <location>
        <begin position="184"/>
        <end position="197"/>
    </location>
</feature>
<evidence type="ECO:0000256" key="9">
    <source>
        <dbReference type="ARBA" id="ARBA00023163"/>
    </source>
</evidence>
<dbReference type="InterPro" id="IPR016197">
    <property type="entry name" value="Chromo-like_dom_sf"/>
</dbReference>
<evidence type="ECO:0000256" key="5">
    <source>
        <dbReference type="ARBA" id="ARBA00022801"/>
    </source>
</evidence>
<dbReference type="EMBL" id="QCYY01002006">
    <property type="protein sequence ID" value="ROT73683.1"/>
    <property type="molecule type" value="Genomic_DNA"/>
</dbReference>
<evidence type="ECO:0000256" key="7">
    <source>
        <dbReference type="ARBA" id="ARBA00023015"/>
    </source>
</evidence>
<feature type="domain" description="Helicase C-terminal" evidence="15">
    <location>
        <begin position="726"/>
        <end position="877"/>
    </location>
</feature>
<reference evidence="16 17" key="1">
    <citation type="submission" date="2018-04" db="EMBL/GenBank/DDBJ databases">
        <authorList>
            <person name="Zhang X."/>
            <person name="Yuan J."/>
            <person name="Li F."/>
            <person name="Xiang J."/>
        </authorList>
    </citation>
    <scope>NUCLEOTIDE SEQUENCE [LARGE SCALE GENOMIC DNA]</scope>
    <source>
        <tissue evidence="16">Muscle</tissue>
    </source>
</reference>
<dbReference type="GO" id="GO:0005524">
    <property type="term" value="F:ATP binding"/>
    <property type="evidence" value="ECO:0007669"/>
    <property type="project" value="UniProtKB-KW"/>
</dbReference>
<keyword evidence="4" id="KW-0547">Nucleotide-binding</keyword>
<keyword evidence="17" id="KW-1185">Reference proteome</keyword>
<dbReference type="InterPro" id="IPR000330">
    <property type="entry name" value="SNF2_N"/>
</dbReference>
<evidence type="ECO:0000256" key="3">
    <source>
        <dbReference type="ARBA" id="ARBA00022737"/>
    </source>
</evidence>
<feature type="compositionally biased region" description="Basic and acidic residues" evidence="12">
    <location>
        <begin position="1544"/>
        <end position="1579"/>
    </location>
</feature>
<dbReference type="Gene3D" id="6.10.140.1440">
    <property type="match status" value="1"/>
</dbReference>
<dbReference type="PROSITE" id="PS51194">
    <property type="entry name" value="HELICASE_CTER"/>
    <property type="match status" value="1"/>
</dbReference>
<dbReference type="PROSITE" id="PS00690">
    <property type="entry name" value="DEAH_ATP_HELICASE"/>
    <property type="match status" value="1"/>
</dbReference>
<dbReference type="Pfam" id="PF13907">
    <property type="entry name" value="CHD1-like_C"/>
    <property type="match status" value="1"/>
</dbReference>
<dbReference type="GO" id="GO:0005634">
    <property type="term" value="C:nucleus"/>
    <property type="evidence" value="ECO:0007669"/>
    <property type="project" value="UniProtKB-SubCell"/>
</dbReference>
<feature type="compositionally biased region" description="Low complexity" evidence="12">
    <location>
        <begin position="35"/>
        <end position="44"/>
    </location>
</feature>
<evidence type="ECO:0000256" key="6">
    <source>
        <dbReference type="ARBA" id="ARBA00022840"/>
    </source>
</evidence>
<dbReference type="Gene3D" id="3.40.50.10810">
    <property type="entry name" value="Tandem AAA-ATPase domain"/>
    <property type="match status" value="1"/>
</dbReference>
<dbReference type="GO" id="GO:0003682">
    <property type="term" value="F:chromatin binding"/>
    <property type="evidence" value="ECO:0007669"/>
    <property type="project" value="TreeGrafter"/>
</dbReference>
<dbReference type="PROSITE" id="PS50013">
    <property type="entry name" value="CHROMO_2"/>
    <property type="match status" value="2"/>
</dbReference>
<comment type="similarity">
    <text evidence="2">Belongs to the SNF2/RAD54 helicase family.</text>
</comment>
<dbReference type="Gene3D" id="2.40.50.40">
    <property type="match status" value="2"/>
</dbReference>
<dbReference type="CDD" id="cd18793">
    <property type="entry name" value="SF2_C_SNF"/>
    <property type="match status" value="1"/>
</dbReference>
<dbReference type="InterPro" id="IPR001650">
    <property type="entry name" value="Helicase_C-like"/>
</dbReference>
<dbReference type="InterPro" id="IPR056302">
    <property type="entry name" value="CHD1-2/Hrp3_HTH"/>
</dbReference>
<feature type="compositionally biased region" description="Basic and acidic residues" evidence="12">
    <location>
        <begin position="1471"/>
        <end position="1485"/>
    </location>
</feature>
<evidence type="ECO:0000256" key="1">
    <source>
        <dbReference type="ARBA" id="ARBA00004123"/>
    </source>
</evidence>
<feature type="compositionally biased region" description="Basic residues" evidence="12">
    <location>
        <begin position="1270"/>
        <end position="1279"/>
    </location>
</feature>
<feature type="domain" description="Chromo" evidence="13">
    <location>
        <begin position="331"/>
        <end position="391"/>
    </location>
</feature>
<dbReference type="SMART" id="SM01176">
    <property type="entry name" value="DUF4208"/>
    <property type="match status" value="1"/>
</dbReference>
<feature type="region of interest" description="Disordered" evidence="12">
    <location>
        <begin position="1420"/>
        <end position="1675"/>
    </location>
</feature>
<dbReference type="InterPro" id="IPR038718">
    <property type="entry name" value="SNF2-like_sf"/>
</dbReference>
<feature type="region of interest" description="Disordered" evidence="12">
    <location>
        <begin position="1264"/>
        <end position="1326"/>
    </location>
</feature>
<dbReference type="OrthoDB" id="5857104at2759"/>
<keyword evidence="5" id="KW-0378">Hydrolase</keyword>
<dbReference type="PANTHER" id="PTHR45623">
    <property type="entry name" value="CHROMODOMAIN-HELICASE-DNA-BINDING PROTEIN 3-RELATED-RELATED"/>
    <property type="match status" value="1"/>
</dbReference>
<dbReference type="SMART" id="SM00490">
    <property type="entry name" value="HELICc"/>
    <property type="match status" value="1"/>
</dbReference>
<dbReference type="GO" id="GO:0004386">
    <property type="term" value="F:helicase activity"/>
    <property type="evidence" value="ECO:0007669"/>
    <property type="project" value="UniProtKB-KW"/>
</dbReference>
<dbReference type="InterPro" id="IPR014001">
    <property type="entry name" value="Helicase_ATP-bd"/>
</dbReference>
<comment type="subcellular location">
    <subcellularLocation>
        <location evidence="1">Nucleus</location>
    </subcellularLocation>
</comment>
<dbReference type="Pfam" id="PF00271">
    <property type="entry name" value="Helicase_C"/>
    <property type="match status" value="1"/>
</dbReference>
<dbReference type="GO" id="GO:0042393">
    <property type="term" value="F:histone binding"/>
    <property type="evidence" value="ECO:0007669"/>
    <property type="project" value="TreeGrafter"/>
</dbReference>
<dbReference type="Pfam" id="PF00176">
    <property type="entry name" value="SNF2-rel_dom"/>
    <property type="match status" value="1"/>
</dbReference>
<evidence type="ECO:0000256" key="11">
    <source>
        <dbReference type="ARBA" id="ARBA00049360"/>
    </source>
</evidence>
<keyword evidence="16" id="KW-0347">Helicase</keyword>
<dbReference type="GO" id="GO:0034728">
    <property type="term" value="P:nucleosome organization"/>
    <property type="evidence" value="ECO:0007669"/>
    <property type="project" value="TreeGrafter"/>
</dbReference>
<dbReference type="Pfam" id="PF18375">
    <property type="entry name" value="CDH1_2_SANT_HL1"/>
    <property type="match status" value="1"/>
</dbReference>
<dbReference type="PANTHER" id="PTHR45623:SF14">
    <property type="entry name" value="CHROMODOMAIN-HELICASE-DNA-BINDING PROTEIN 1"/>
    <property type="match status" value="1"/>
</dbReference>
<dbReference type="InterPro" id="IPR023779">
    <property type="entry name" value="Chromodomain_CS"/>
</dbReference>
<evidence type="ECO:0000313" key="17">
    <source>
        <dbReference type="Proteomes" id="UP000283509"/>
    </source>
</evidence>
<feature type="compositionally biased region" description="Basic and acidic residues" evidence="12">
    <location>
        <begin position="986"/>
        <end position="999"/>
    </location>
</feature>
<keyword evidence="9" id="KW-0804">Transcription</keyword>
<proteinExistence type="inferred from homology"/>
<name>A0A3R7P2K1_PENVA</name>
<dbReference type="PROSITE" id="PS00598">
    <property type="entry name" value="CHROMO_1"/>
    <property type="match status" value="1"/>
</dbReference>
<comment type="catalytic activity">
    <reaction evidence="11">
        <text>ATP + H2O = ADP + phosphate + H(+)</text>
        <dbReference type="Rhea" id="RHEA:13065"/>
        <dbReference type="ChEBI" id="CHEBI:15377"/>
        <dbReference type="ChEBI" id="CHEBI:15378"/>
        <dbReference type="ChEBI" id="CHEBI:30616"/>
        <dbReference type="ChEBI" id="CHEBI:43474"/>
        <dbReference type="ChEBI" id="CHEBI:456216"/>
    </reaction>
</comment>
<dbReference type="SMART" id="SM00487">
    <property type="entry name" value="DEXDc"/>
    <property type="match status" value="1"/>
</dbReference>
<dbReference type="SUPFAM" id="SSF52540">
    <property type="entry name" value="P-loop containing nucleoside triphosphate hydrolases"/>
    <property type="match status" value="2"/>
</dbReference>
<dbReference type="GO" id="GO:0000785">
    <property type="term" value="C:chromatin"/>
    <property type="evidence" value="ECO:0007669"/>
    <property type="project" value="TreeGrafter"/>
</dbReference>
<feature type="compositionally biased region" description="Basic residues" evidence="12">
    <location>
        <begin position="143"/>
        <end position="154"/>
    </location>
</feature>
<evidence type="ECO:0000256" key="4">
    <source>
        <dbReference type="ARBA" id="ARBA00022741"/>
    </source>
</evidence>
<dbReference type="Pfam" id="PF23588">
    <property type="entry name" value="HTH_CHD1_Hrp3"/>
    <property type="match status" value="1"/>
</dbReference>
<dbReference type="GO" id="GO:0140658">
    <property type="term" value="F:ATP-dependent chromatin remodeler activity"/>
    <property type="evidence" value="ECO:0007669"/>
    <property type="project" value="TreeGrafter"/>
</dbReference>
<dbReference type="InterPro" id="IPR040793">
    <property type="entry name" value="CDH1_2_SANT_HL1"/>
</dbReference>
<dbReference type="GO" id="GO:0003677">
    <property type="term" value="F:DNA binding"/>
    <property type="evidence" value="ECO:0007669"/>
    <property type="project" value="UniProtKB-KW"/>
</dbReference>
<feature type="domain" description="Chromo" evidence="13">
    <location>
        <begin position="213"/>
        <end position="298"/>
    </location>
</feature>
<dbReference type="FunFam" id="3.40.50.10810:FF:000007">
    <property type="entry name" value="Chromodomain-helicase-DNA-binding protein 2 isoform 1"/>
    <property type="match status" value="1"/>
</dbReference>
<dbReference type="InterPro" id="IPR025260">
    <property type="entry name" value="CHD1-like_C"/>
</dbReference>
<evidence type="ECO:0000313" key="16">
    <source>
        <dbReference type="EMBL" id="ROT73683.1"/>
    </source>
</evidence>
<feature type="compositionally biased region" description="Basic residues" evidence="12">
    <location>
        <begin position="1044"/>
        <end position="1053"/>
    </location>
</feature>
<feature type="region of interest" description="Disordered" evidence="12">
    <location>
        <begin position="1"/>
        <end position="209"/>
    </location>
</feature>
<dbReference type="InterPro" id="IPR027417">
    <property type="entry name" value="P-loop_NTPase"/>
</dbReference>
<dbReference type="Pfam" id="PF00385">
    <property type="entry name" value="Chromo"/>
    <property type="match status" value="2"/>
</dbReference>
<comment type="caution">
    <text evidence="16">The sequence shown here is derived from an EMBL/GenBank/DDBJ whole genome shotgun (WGS) entry which is preliminary data.</text>
</comment>
<evidence type="ECO:0000256" key="12">
    <source>
        <dbReference type="SAM" id="MobiDB-lite"/>
    </source>
</evidence>
<sequence length="1675" mass="194363">MREHIQDSGSDSEEERSGSGSGSDNDSDNNDNDSKSGSSYSRGSSGKGGSRKGGKEDLKSSTLQCWEENPDIYGIRRSARERKEPERMNVEHENNAKKHHRRRKSSSQWNSSEQSDSENSDYESPKPKRKPPSKKPTSSSSSSKKKSSSHKKKKSSSEGSDSDDASKRRGSNRATKGVSYKEAESEEEEEDEEDMIEVDWTQTQPKEEDENLQTIEKVLEHRIGKKGAVGMQTYIYEVEKNGDPNSDFDPNDPEQVETQYLIKWKGWAHLHNTWESEESLKTQKVKGMKKLENYLRREEEMSIWRHRASPEEVEYMEIQSELEKELYSSHIRAERIFAEAEENGNHYFYVKWENLPYAEATWELESLVRERFLSQLESFEVREKSSCTPKQCPALKHRPKFSAMKVQPDYLGGENENLELRDYQMDGVNWLIHAWCKHNSVILADEMGLGKTIQTISFLSYLFHTHAMYGPFLLVLPLSTLNAWQREFNNWAPDINVIVYIGDRDSRRIVRDYEWTTSSKRLKFNAVLTTYEILLRDKEDLRDSCQWACLVVDEAHRLKNEESQLYQALKEFRSNHRLLITGTPLQNSLKELWALLHFIMPEKFDDWDYFESQHDSEKWCHRLHKQLEPFLLRRVKKDVEKSLPAKVEQILRVDMMQQQKQFYKWILTKNYDMLKKGNRGSTSSFVNIVMELKKCCNHSHLIKPPEDTISTEILQQLLRGSGKLMLLDKLLVRLRETGHRVLIFSQMVRMLDILAQYLQYRRFPFQRLDGSIKGELRRQALDHFNAEGSQDFCFLLSTRAGGLGINLATADTVVIFDSDWNPQNDLQAQARAHRIGQKNQVNIYRLVTKNSIEENIIERAKQKMVLDHLVIQSMDTSGRTVFNKKMSSSNSNPFNREELNAILKFGAEELFKDDEENEEEPMCDIDEILRRAETRDEAPSMAGDELLSAFKVASFNLDEEEEVSKLDSIADESTKDWDEIIPEDFRTKVEEEEKQKEMADLYLPPRKRKTVNQAGQKEDESPRTKKKRQESESSNDDTDDDKPRKRGRPRMHHKETIKGFTDAEVRRFFKSFKKFSNPLRRLDTIAHDADLREKPISDLRKVGETIYERCQDAMKEHESQKENEKTPEVNGQPKQRRDRGPSFKLSGVAINAKTTLATIEELAPLDHVVPHAPVERASWTLQMKRVKDAHWDVPWGIQDDSRLLRGIYEYGMGSWEQIKGDPALNLDDKILLGGETKPQGKHLESRAQYLLKLIKKQMGLGPAKLTPQAKIHKPLKLRKTKEPKGISKAIIENDDSSDDEKNTSQLSGVSLKKAPKPIPLDDSKELDKTHPLWDECKEKMRPMKRALKTLDNPNESLTQEEQIQQTRRCLIQIGDHIERCLENIKDPESMKEWKSLLWQFVSKFTEYDSKKLHKLYKKNKKIQEEKKEADKDKDHDKEKKEDKRDKKHDKEHDKKRDKGGSAGGGEGGGSGDKHHDKKRKMEESGAHSPSKKPYNGWGPRGREGDKRIDKSRDRDRDRDRSDRDRPRDRDRDRDRNYPRNHPGPGREWHNSPGGRDFKESRYPQDYKREGGGYHRDGYKPHGYHRPGGGDWGNRPHHGKHPNYGPPSGFGPVHYPPHPSAPGIYGAHPQNIRMPHGPPQYGGHRPEWKDRGDRADRAPQQDWGKERSDRAPPPSY</sequence>
<dbReference type="STRING" id="6689.A0A3R7P2K1"/>
<feature type="compositionally biased region" description="Basic and acidic residues" evidence="12">
    <location>
        <begin position="1500"/>
        <end position="1537"/>
    </location>
</feature>
<feature type="compositionally biased region" description="Basic and acidic residues" evidence="12">
    <location>
        <begin position="1113"/>
        <end position="1127"/>
    </location>
</feature>
<dbReference type="FunFam" id="3.40.50.300:FF:000130">
    <property type="entry name" value="Chromodomain-helicase-DNA-binding protein 2 isoform 1"/>
    <property type="match status" value="1"/>
</dbReference>
<accession>A0A3R7P2K1</accession>
<dbReference type="SMART" id="SM00298">
    <property type="entry name" value="CHROMO"/>
    <property type="match status" value="2"/>
</dbReference>
<dbReference type="InterPro" id="IPR049730">
    <property type="entry name" value="SNF2/RAD54-like_C"/>
</dbReference>
<keyword evidence="8 16" id="KW-0238">DNA-binding</keyword>
<feature type="compositionally biased region" description="Basic and acidic residues" evidence="12">
    <location>
        <begin position="1643"/>
        <end position="1669"/>
    </location>
</feature>
<protein>
    <submittedName>
        <fullName evidence="16">Putative chromodomain-helicase-DNA-binding protein 1</fullName>
    </submittedName>
</protein>
<dbReference type="CDD" id="cd18666">
    <property type="entry name" value="CD1_tandem_CHD1-2_like"/>
    <property type="match status" value="1"/>
</dbReference>
<keyword evidence="3" id="KW-0677">Repeat</keyword>
<feature type="compositionally biased region" description="Gly residues" evidence="12">
    <location>
        <begin position="1460"/>
        <end position="1470"/>
    </location>
</feature>
<feature type="compositionally biased region" description="Basic and acidic residues" evidence="12">
    <location>
        <begin position="81"/>
        <end position="96"/>
    </location>
</feature>
<dbReference type="Gene3D" id="3.40.50.300">
    <property type="entry name" value="P-loop containing nucleotide triphosphate hydrolases"/>
    <property type="match status" value="1"/>
</dbReference>
<evidence type="ECO:0000259" key="13">
    <source>
        <dbReference type="PROSITE" id="PS50013"/>
    </source>
</evidence>
<feature type="domain" description="Helicase ATP-binding" evidence="14">
    <location>
        <begin position="432"/>
        <end position="602"/>
    </location>
</feature>